<dbReference type="InterPro" id="IPR050360">
    <property type="entry name" value="MFS_Sugar_Transporters"/>
</dbReference>
<evidence type="ECO:0000256" key="1">
    <source>
        <dbReference type="ARBA" id="ARBA00004141"/>
    </source>
</evidence>
<reference evidence="12 13" key="1">
    <citation type="submission" date="2019-03" db="EMBL/GenBank/DDBJ databases">
        <title>Rhodosporidium diobovatum UCD-FST 08-225 genome sequencing, assembly, and annotation.</title>
        <authorList>
            <person name="Fakankun I.U."/>
            <person name="Fristensky B."/>
            <person name="Levin D.B."/>
        </authorList>
    </citation>
    <scope>NUCLEOTIDE SEQUENCE [LARGE SCALE GENOMIC DNA]</scope>
    <source>
        <strain evidence="12 13">UCD-FST 08-225</strain>
    </source>
</reference>
<feature type="transmembrane region" description="Helical" evidence="10">
    <location>
        <begin position="21"/>
        <end position="43"/>
    </location>
</feature>
<dbReference type="InterPro" id="IPR036259">
    <property type="entry name" value="MFS_trans_sf"/>
</dbReference>
<feature type="transmembrane region" description="Helical" evidence="10">
    <location>
        <begin position="352"/>
        <end position="375"/>
    </location>
</feature>
<dbReference type="GO" id="GO:0005351">
    <property type="term" value="F:carbohydrate:proton symporter activity"/>
    <property type="evidence" value="ECO:0007669"/>
    <property type="project" value="TreeGrafter"/>
</dbReference>
<protein>
    <submittedName>
        <fullName evidence="12">General substrate transporter</fullName>
    </submittedName>
</protein>
<dbReference type="PRINTS" id="PR00171">
    <property type="entry name" value="SUGRTRNSPORT"/>
</dbReference>
<feature type="transmembrane region" description="Helical" evidence="10">
    <location>
        <begin position="387"/>
        <end position="409"/>
    </location>
</feature>
<dbReference type="Pfam" id="PF00083">
    <property type="entry name" value="Sugar_tr"/>
    <property type="match status" value="1"/>
</dbReference>
<feature type="transmembrane region" description="Helical" evidence="10">
    <location>
        <begin position="165"/>
        <end position="185"/>
    </location>
</feature>
<dbReference type="FunFam" id="1.20.1250.20:FF:000078">
    <property type="entry name" value="MFS maltose transporter, putative"/>
    <property type="match status" value="1"/>
</dbReference>
<keyword evidence="13" id="KW-1185">Reference proteome</keyword>
<feature type="transmembrane region" description="Helical" evidence="10">
    <location>
        <begin position="80"/>
        <end position="100"/>
    </location>
</feature>
<dbReference type="GO" id="GO:0016020">
    <property type="term" value="C:membrane"/>
    <property type="evidence" value="ECO:0007669"/>
    <property type="project" value="UniProtKB-SubCell"/>
</dbReference>
<dbReference type="PROSITE" id="PS00216">
    <property type="entry name" value="SUGAR_TRANSPORT_1"/>
    <property type="match status" value="1"/>
</dbReference>
<evidence type="ECO:0000256" key="9">
    <source>
        <dbReference type="SAM" id="MobiDB-lite"/>
    </source>
</evidence>
<keyword evidence="6 10" id="KW-0472">Membrane</keyword>
<feature type="compositionally biased region" description="Basic and acidic residues" evidence="9">
    <location>
        <begin position="532"/>
        <end position="555"/>
    </location>
</feature>
<dbReference type="Proteomes" id="UP000311382">
    <property type="component" value="Unassembled WGS sequence"/>
</dbReference>
<feature type="transmembrane region" description="Helical" evidence="10">
    <location>
        <begin position="458"/>
        <end position="476"/>
    </location>
</feature>
<dbReference type="CDD" id="cd17356">
    <property type="entry name" value="MFS_HXT"/>
    <property type="match status" value="1"/>
</dbReference>
<sequence>MSAVNVPVMGSSMLPPWQTEAASPFMAFVVGMFSAFGGFLFGYDTGYISGLKAMPYFIEQYGTINEATGRYEITTSTDSLITSILSAGTFVGAIASGYVGNLLGRRVGIWCYLVLFCAGVAMQTAAYDVPLFTVGRVFAGLGVGGVSCLVPIYQSECAPKKWRGFIVSAYQWFITIGLLIAAIVVERTKDRPDASCWQIPVGIQFVWAFILGVGLIFLPESPRWLLVRGKDERARRSLSRLFRLPVDSPQVNEEYANIAANVHHESQMGKVSYAKLLFKSDEGRLPLRVWTGCALQALQQLSGINFIFYYGTTFFQNSGISNPFLITIATNVVNVGATVPGMFMVDKLGRRWTMISGAIGMAVCQLIVAITGTIIGQGDPAGQKVLVAFVCIYIAFFAAIWGPYAWVITGEIVPNRVRGQAVSLTTGTQWLFNFAIGYATPYMVDNGPGKAGLEAKVFFIWGGFCVIATAFAFFFIPETKGLSLEQVDLLYRNSSIIHSNSYRKKLIAENIQDETQEGYYAAAQDKNAGRAGHLEHAGKRDFDSDGLVEGEKSSV</sequence>
<keyword evidence="4 10" id="KW-0812">Transmembrane</keyword>
<dbReference type="EMBL" id="SOZI01000043">
    <property type="protein sequence ID" value="TNY21434.1"/>
    <property type="molecule type" value="Genomic_DNA"/>
</dbReference>
<evidence type="ECO:0000256" key="2">
    <source>
        <dbReference type="ARBA" id="ARBA00010992"/>
    </source>
</evidence>
<evidence type="ECO:0000256" key="6">
    <source>
        <dbReference type="ARBA" id="ARBA00023136"/>
    </source>
</evidence>
<feature type="transmembrane region" description="Helical" evidence="10">
    <location>
        <begin position="133"/>
        <end position="153"/>
    </location>
</feature>
<feature type="transmembrane region" description="Helical" evidence="10">
    <location>
        <begin position="421"/>
        <end position="438"/>
    </location>
</feature>
<evidence type="ECO:0000256" key="5">
    <source>
        <dbReference type="ARBA" id="ARBA00022989"/>
    </source>
</evidence>
<evidence type="ECO:0000313" key="13">
    <source>
        <dbReference type="Proteomes" id="UP000311382"/>
    </source>
</evidence>
<dbReference type="NCBIfam" id="TIGR00879">
    <property type="entry name" value="SP"/>
    <property type="match status" value="1"/>
</dbReference>
<comment type="similarity">
    <text evidence="2 8">Belongs to the major facilitator superfamily. Sugar transporter (TC 2.A.1.1) family.</text>
</comment>
<evidence type="ECO:0000259" key="11">
    <source>
        <dbReference type="PROSITE" id="PS50850"/>
    </source>
</evidence>
<evidence type="ECO:0000256" key="10">
    <source>
        <dbReference type="SAM" id="Phobius"/>
    </source>
</evidence>
<comment type="subcellular location">
    <subcellularLocation>
        <location evidence="1">Membrane</location>
        <topology evidence="1">Multi-pass membrane protein</topology>
    </subcellularLocation>
</comment>
<keyword evidence="5 10" id="KW-1133">Transmembrane helix</keyword>
<dbReference type="PROSITE" id="PS50850">
    <property type="entry name" value="MFS"/>
    <property type="match status" value="1"/>
</dbReference>
<evidence type="ECO:0000256" key="4">
    <source>
        <dbReference type="ARBA" id="ARBA00022692"/>
    </source>
</evidence>
<feature type="transmembrane region" description="Helical" evidence="10">
    <location>
        <begin position="107"/>
        <end position="127"/>
    </location>
</feature>
<dbReference type="InterPro" id="IPR005828">
    <property type="entry name" value="MFS_sugar_transport-like"/>
</dbReference>
<dbReference type="PANTHER" id="PTHR48022">
    <property type="entry name" value="PLASTIDIC GLUCOSE TRANSPORTER 4"/>
    <property type="match status" value="1"/>
</dbReference>
<dbReference type="OrthoDB" id="6612291at2759"/>
<feature type="transmembrane region" description="Helical" evidence="10">
    <location>
        <begin position="197"/>
        <end position="218"/>
    </location>
</feature>
<dbReference type="InterPro" id="IPR020846">
    <property type="entry name" value="MFS_dom"/>
</dbReference>
<dbReference type="AlphaFoldDB" id="A0A5C5FZD0"/>
<keyword evidence="3 8" id="KW-0813">Transport</keyword>
<organism evidence="12 13">
    <name type="scientific">Rhodotorula diobovata</name>
    <dbReference type="NCBI Taxonomy" id="5288"/>
    <lineage>
        <taxon>Eukaryota</taxon>
        <taxon>Fungi</taxon>
        <taxon>Dikarya</taxon>
        <taxon>Basidiomycota</taxon>
        <taxon>Pucciniomycotina</taxon>
        <taxon>Microbotryomycetes</taxon>
        <taxon>Sporidiobolales</taxon>
        <taxon>Sporidiobolaceae</taxon>
        <taxon>Rhodotorula</taxon>
    </lineage>
</organism>
<accession>A0A5C5FZD0</accession>
<dbReference type="PANTHER" id="PTHR48022:SF17">
    <property type="entry name" value="HEXOSE TRANSPORTER"/>
    <property type="match status" value="1"/>
</dbReference>
<dbReference type="InterPro" id="IPR003663">
    <property type="entry name" value="Sugar/inositol_transpt"/>
</dbReference>
<feature type="domain" description="Major facilitator superfamily (MFS) profile" evidence="11">
    <location>
        <begin position="30"/>
        <end position="480"/>
    </location>
</feature>
<evidence type="ECO:0000256" key="8">
    <source>
        <dbReference type="RuleBase" id="RU003346"/>
    </source>
</evidence>
<evidence type="ECO:0000256" key="7">
    <source>
        <dbReference type="ARBA" id="ARBA00049119"/>
    </source>
</evidence>
<dbReference type="PROSITE" id="PS00217">
    <property type="entry name" value="SUGAR_TRANSPORT_2"/>
    <property type="match status" value="1"/>
</dbReference>
<comment type="catalytic activity">
    <reaction evidence="7">
        <text>myo-inositol(out) + H(+)(out) = myo-inositol(in) + H(+)(in)</text>
        <dbReference type="Rhea" id="RHEA:60364"/>
        <dbReference type="ChEBI" id="CHEBI:15378"/>
        <dbReference type="ChEBI" id="CHEBI:17268"/>
    </reaction>
</comment>
<dbReference type="SUPFAM" id="SSF103473">
    <property type="entry name" value="MFS general substrate transporter"/>
    <property type="match status" value="1"/>
</dbReference>
<gene>
    <name evidence="12" type="ORF">DMC30DRAFT_416020</name>
</gene>
<feature type="region of interest" description="Disordered" evidence="9">
    <location>
        <begin position="530"/>
        <end position="555"/>
    </location>
</feature>
<evidence type="ECO:0000256" key="3">
    <source>
        <dbReference type="ARBA" id="ARBA00022448"/>
    </source>
</evidence>
<name>A0A5C5FZD0_9BASI</name>
<proteinExistence type="inferred from homology"/>
<dbReference type="Gene3D" id="1.20.1250.20">
    <property type="entry name" value="MFS general substrate transporter like domains"/>
    <property type="match status" value="1"/>
</dbReference>
<evidence type="ECO:0000313" key="12">
    <source>
        <dbReference type="EMBL" id="TNY21434.1"/>
    </source>
</evidence>
<dbReference type="STRING" id="5288.A0A5C5FZD0"/>
<comment type="caution">
    <text evidence="12">The sequence shown here is derived from an EMBL/GenBank/DDBJ whole genome shotgun (WGS) entry which is preliminary data.</text>
</comment>
<dbReference type="InterPro" id="IPR005829">
    <property type="entry name" value="Sugar_transporter_CS"/>
</dbReference>